<evidence type="ECO:0000313" key="3">
    <source>
        <dbReference type="EMBL" id="MED6284814.1"/>
    </source>
</evidence>
<sequence length="455" mass="50094">MRLPSSCLHFGPTQNHNSTLGTSHEDQADKVTELKLWVKQQVETLRTMYENHHDTEEPVVGLPSRPGPEHLLSFLWGVLLEILTDYVPGTTDLLPVTPDYEAPDYEAPDYEVSSSRPDSQPDSALPDTLQPDSLPDTLQPHSLPDTPEPDSLPDTPEPDSLPDTPEPDTPEPDYVMTEFLTDRTPDHAPDDSKPGSKPDARFKSLRISPRRRLPDSSLCGFAWHLHCRIPGACFRGAGLRGACLFVGSSAAGLQTIDHLAGYFAADPRIITFFTAGFDAAGLRTNGHFAGYFVADLWIISSFVAGFVVAGLRIISYFTVGFVIAGPLIIGLLDFVIAPGDYGLCFCLLGVTFVLDSGPPREASIRPPWVGCFVFRTRWFLVFVTTPFPTMTMFCLCVAWRLVLHFCLSTCSVLYVLILTLIGTCSVLLHFVLLENKLKCGCQAFVCTLVRLKTTT</sequence>
<reference evidence="3 4" key="1">
    <citation type="submission" date="2021-06" db="EMBL/GenBank/DDBJ databases">
        <authorList>
            <person name="Palmer J.M."/>
        </authorList>
    </citation>
    <scope>NUCLEOTIDE SEQUENCE [LARGE SCALE GENOMIC DNA]</scope>
    <source>
        <strain evidence="3 4">CL_MEX2019</strain>
        <tissue evidence="3">Muscle</tissue>
    </source>
</reference>
<comment type="caution">
    <text evidence="3">The sequence shown here is derived from an EMBL/GenBank/DDBJ whole genome shotgun (WGS) entry which is preliminary data.</text>
</comment>
<evidence type="ECO:0000313" key="4">
    <source>
        <dbReference type="Proteomes" id="UP001352852"/>
    </source>
</evidence>
<feature type="region of interest" description="Disordered" evidence="1">
    <location>
        <begin position="91"/>
        <end position="206"/>
    </location>
</feature>
<feature type="compositionally biased region" description="Polar residues" evidence="1">
    <location>
        <begin position="112"/>
        <end position="122"/>
    </location>
</feature>
<feature type="transmembrane region" description="Helical" evidence="2">
    <location>
        <begin position="288"/>
        <end position="307"/>
    </location>
</feature>
<feature type="transmembrane region" description="Helical" evidence="2">
    <location>
        <begin position="378"/>
        <end position="399"/>
    </location>
</feature>
<dbReference type="Proteomes" id="UP001352852">
    <property type="component" value="Unassembled WGS sequence"/>
</dbReference>
<protein>
    <submittedName>
        <fullName evidence="3">Uncharacterized protein</fullName>
    </submittedName>
</protein>
<dbReference type="EMBL" id="JAHUTJ010051542">
    <property type="protein sequence ID" value="MED6284814.1"/>
    <property type="molecule type" value="Genomic_DNA"/>
</dbReference>
<feature type="transmembrane region" description="Helical" evidence="2">
    <location>
        <begin position="313"/>
        <end position="334"/>
    </location>
</feature>
<keyword evidence="2" id="KW-0812">Transmembrane</keyword>
<proteinExistence type="predicted"/>
<feature type="compositionally biased region" description="Polar residues" evidence="1">
    <location>
        <begin position="12"/>
        <end position="22"/>
    </location>
</feature>
<organism evidence="3 4">
    <name type="scientific">Characodon lateralis</name>
    <dbReference type="NCBI Taxonomy" id="208331"/>
    <lineage>
        <taxon>Eukaryota</taxon>
        <taxon>Metazoa</taxon>
        <taxon>Chordata</taxon>
        <taxon>Craniata</taxon>
        <taxon>Vertebrata</taxon>
        <taxon>Euteleostomi</taxon>
        <taxon>Actinopterygii</taxon>
        <taxon>Neopterygii</taxon>
        <taxon>Teleostei</taxon>
        <taxon>Neoteleostei</taxon>
        <taxon>Acanthomorphata</taxon>
        <taxon>Ovalentaria</taxon>
        <taxon>Atherinomorphae</taxon>
        <taxon>Cyprinodontiformes</taxon>
        <taxon>Goodeidae</taxon>
        <taxon>Characodon</taxon>
    </lineage>
</organism>
<accession>A0ABU7EG52</accession>
<feature type="transmembrane region" description="Helical" evidence="2">
    <location>
        <begin position="341"/>
        <end position="358"/>
    </location>
</feature>
<feature type="compositionally biased region" description="Basic and acidic residues" evidence="1">
    <location>
        <begin position="180"/>
        <end position="202"/>
    </location>
</feature>
<evidence type="ECO:0000256" key="2">
    <source>
        <dbReference type="SAM" id="Phobius"/>
    </source>
</evidence>
<name>A0ABU7EG52_9TELE</name>
<keyword evidence="2" id="KW-0472">Membrane</keyword>
<gene>
    <name evidence="3" type="ORF">CHARACLAT_022817</name>
</gene>
<feature type="transmembrane region" description="Helical" evidence="2">
    <location>
        <begin position="411"/>
        <end position="432"/>
    </location>
</feature>
<keyword evidence="4" id="KW-1185">Reference proteome</keyword>
<evidence type="ECO:0000256" key="1">
    <source>
        <dbReference type="SAM" id="MobiDB-lite"/>
    </source>
</evidence>
<keyword evidence="2" id="KW-1133">Transmembrane helix</keyword>
<feature type="region of interest" description="Disordered" evidence="1">
    <location>
        <begin position="1"/>
        <end position="26"/>
    </location>
</feature>